<sequence>MTTTHQLSSRCLNSISFTNELSKKLQSARLEIDPEFEPQTFKENWMELAEIRPSIIEDDADEIVADKNYDFLPNRSNHTDEQLKLIENEWLTKLKEMFNDNNTFDKIPDIDPSSLNEK</sequence>
<keyword evidence="2" id="KW-1185">Reference proteome</keyword>
<dbReference type="AlphaFoldDB" id="A0A3M7PR07"/>
<comment type="caution">
    <text evidence="1">The sequence shown here is derived from an EMBL/GenBank/DDBJ whole genome shotgun (WGS) entry which is preliminary data.</text>
</comment>
<gene>
    <name evidence="1" type="ORF">BpHYR1_006798</name>
</gene>
<reference evidence="1 2" key="1">
    <citation type="journal article" date="2018" name="Sci. Rep.">
        <title>Genomic signatures of local adaptation to the degree of environmental predictability in rotifers.</title>
        <authorList>
            <person name="Franch-Gras L."/>
            <person name="Hahn C."/>
            <person name="Garcia-Roger E.M."/>
            <person name="Carmona M.J."/>
            <person name="Serra M."/>
            <person name="Gomez A."/>
        </authorList>
    </citation>
    <scope>NUCLEOTIDE SEQUENCE [LARGE SCALE GENOMIC DNA]</scope>
    <source>
        <strain evidence="1">HYR1</strain>
    </source>
</reference>
<dbReference type="EMBL" id="REGN01009427">
    <property type="protein sequence ID" value="RNA01185.1"/>
    <property type="molecule type" value="Genomic_DNA"/>
</dbReference>
<organism evidence="1 2">
    <name type="scientific">Brachionus plicatilis</name>
    <name type="common">Marine rotifer</name>
    <name type="synonym">Brachionus muelleri</name>
    <dbReference type="NCBI Taxonomy" id="10195"/>
    <lineage>
        <taxon>Eukaryota</taxon>
        <taxon>Metazoa</taxon>
        <taxon>Spiralia</taxon>
        <taxon>Gnathifera</taxon>
        <taxon>Rotifera</taxon>
        <taxon>Eurotatoria</taxon>
        <taxon>Monogononta</taxon>
        <taxon>Pseudotrocha</taxon>
        <taxon>Ploima</taxon>
        <taxon>Brachionidae</taxon>
        <taxon>Brachionus</taxon>
    </lineage>
</organism>
<evidence type="ECO:0000313" key="2">
    <source>
        <dbReference type="Proteomes" id="UP000276133"/>
    </source>
</evidence>
<evidence type="ECO:0000313" key="1">
    <source>
        <dbReference type="EMBL" id="RNA01185.1"/>
    </source>
</evidence>
<accession>A0A3M7PR07</accession>
<proteinExistence type="predicted"/>
<name>A0A3M7PR07_BRAPC</name>
<protein>
    <submittedName>
        <fullName evidence="1">Uncharacterized protein</fullName>
    </submittedName>
</protein>
<dbReference type="Proteomes" id="UP000276133">
    <property type="component" value="Unassembled WGS sequence"/>
</dbReference>